<reference evidence="2" key="1">
    <citation type="submission" date="2023-07" db="EMBL/GenBank/DDBJ databases">
        <authorList>
            <consortium name="AG Swart"/>
            <person name="Singh M."/>
            <person name="Singh A."/>
            <person name="Seah K."/>
            <person name="Emmerich C."/>
        </authorList>
    </citation>
    <scope>NUCLEOTIDE SEQUENCE</scope>
    <source>
        <strain evidence="2">DP1</strain>
    </source>
</reference>
<accession>A0AAD1XLQ4</accession>
<dbReference type="EMBL" id="CAMPGE010016423">
    <property type="protein sequence ID" value="CAI2374982.1"/>
    <property type="molecule type" value="Genomic_DNA"/>
</dbReference>
<proteinExistence type="predicted"/>
<dbReference type="Proteomes" id="UP001295684">
    <property type="component" value="Unassembled WGS sequence"/>
</dbReference>
<keyword evidence="3" id="KW-1185">Reference proteome</keyword>
<feature type="compositionally biased region" description="Basic residues" evidence="1">
    <location>
        <begin position="7"/>
        <end position="18"/>
    </location>
</feature>
<evidence type="ECO:0000313" key="2">
    <source>
        <dbReference type="EMBL" id="CAI2374982.1"/>
    </source>
</evidence>
<name>A0AAD1XLQ4_EUPCR</name>
<protein>
    <submittedName>
        <fullName evidence="2">Uncharacterized protein</fullName>
    </submittedName>
</protein>
<organism evidence="2 3">
    <name type="scientific">Euplotes crassus</name>
    <dbReference type="NCBI Taxonomy" id="5936"/>
    <lineage>
        <taxon>Eukaryota</taxon>
        <taxon>Sar</taxon>
        <taxon>Alveolata</taxon>
        <taxon>Ciliophora</taxon>
        <taxon>Intramacronucleata</taxon>
        <taxon>Spirotrichea</taxon>
        <taxon>Hypotrichia</taxon>
        <taxon>Euplotida</taxon>
        <taxon>Euplotidae</taxon>
        <taxon>Moneuplotes</taxon>
    </lineage>
</organism>
<sequence>MTEKRNHSSKGKTQRQKHFNFLDHSQRQTVHSPDSPTWCKINVEHEANLQRHSRVNFTQNQ</sequence>
<evidence type="ECO:0000313" key="3">
    <source>
        <dbReference type="Proteomes" id="UP001295684"/>
    </source>
</evidence>
<comment type="caution">
    <text evidence="2">The sequence shown here is derived from an EMBL/GenBank/DDBJ whole genome shotgun (WGS) entry which is preliminary data.</text>
</comment>
<evidence type="ECO:0000256" key="1">
    <source>
        <dbReference type="SAM" id="MobiDB-lite"/>
    </source>
</evidence>
<feature type="region of interest" description="Disordered" evidence="1">
    <location>
        <begin position="1"/>
        <end position="35"/>
    </location>
</feature>
<dbReference type="AlphaFoldDB" id="A0AAD1XLQ4"/>
<gene>
    <name evidence="2" type="ORF">ECRASSUSDP1_LOCUS16341</name>
</gene>